<keyword evidence="1" id="KW-0346">Stress response</keyword>
<dbReference type="AlphaFoldDB" id="A0A5A7QWQ2"/>
<organism evidence="1 2">
    <name type="scientific">Striga asiatica</name>
    <name type="common">Asiatic witchweed</name>
    <name type="synonym">Buchnera asiatica</name>
    <dbReference type="NCBI Taxonomy" id="4170"/>
    <lineage>
        <taxon>Eukaryota</taxon>
        <taxon>Viridiplantae</taxon>
        <taxon>Streptophyta</taxon>
        <taxon>Embryophyta</taxon>
        <taxon>Tracheophyta</taxon>
        <taxon>Spermatophyta</taxon>
        <taxon>Magnoliopsida</taxon>
        <taxon>eudicotyledons</taxon>
        <taxon>Gunneridae</taxon>
        <taxon>Pentapetalae</taxon>
        <taxon>asterids</taxon>
        <taxon>lamiids</taxon>
        <taxon>Lamiales</taxon>
        <taxon>Orobanchaceae</taxon>
        <taxon>Buchnereae</taxon>
        <taxon>Striga</taxon>
    </lineage>
</organism>
<proteinExistence type="predicted"/>
<dbReference type="EMBL" id="BKCP01008515">
    <property type="protein sequence ID" value="GER49362.1"/>
    <property type="molecule type" value="Genomic_DNA"/>
</dbReference>
<name>A0A5A7QWQ2_STRAF</name>
<evidence type="ECO:0000313" key="2">
    <source>
        <dbReference type="Proteomes" id="UP000325081"/>
    </source>
</evidence>
<dbReference type="Proteomes" id="UP000325081">
    <property type="component" value="Unassembled WGS sequence"/>
</dbReference>
<reference evidence="2" key="1">
    <citation type="journal article" date="2019" name="Curr. Biol.">
        <title>Genome Sequence of Striga asiatica Provides Insight into the Evolution of Plant Parasitism.</title>
        <authorList>
            <person name="Yoshida S."/>
            <person name="Kim S."/>
            <person name="Wafula E.K."/>
            <person name="Tanskanen J."/>
            <person name="Kim Y.M."/>
            <person name="Honaas L."/>
            <person name="Yang Z."/>
            <person name="Spallek T."/>
            <person name="Conn C.E."/>
            <person name="Ichihashi Y."/>
            <person name="Cheong K."/>
            <person name="Cui S."/>
            <person name="Der J.P."/>
            <person name="Gundlach H."/>
            <person name="Jiao Y."/>
            <person name="Hori C."/>
            <person name="Ishida J.K."/>
            <person name="Kasahara H."/>
            <person name="Kiba T."/>
            <person name="Kim M.S."/>
            <person name="Koo N."/>
            <person name="Laohavisit A."/>
            <person name="Lee Y.H."/>
            <person name="Lumba S."/>
            <person name="McCourt P."/>
            <person name="Mortimer J.C."/>
            <person name="Mutuku J.M."/>
            <person name="Nomura T."/>
            <person name="Sasaki-Sekimoto Y."/>
            <person name="Seto Y."/>
            <person name="Wang Y."/>
            <person name="Wakatake T."/>
            <person name="Sakakibara H."/>
            <person name="Demura T."/>
            <person name="Yamaguchi S."/>
            <person name="Yoneyama K."/>
            <person name="Manabe R.I."/>
            <person name="Nelson D.C."/>
            <person name="Schulman A.H."/>
            <person name="Timko M.P."/>
            <person name="dePamphilis C.W."/>
            <person name="Choi D."/>
            <person name="Shirasu K."/>
        </authorList>
    </citation>
    <scope>NUCLEOTIDE SEQUENCE [LARGE SCALE GENOMIC DNA]</scope>
    <source>
        <strain evidence="2">cv. UVA1</strain>
    </source>
</reference>
<comment type="caution">
    <text evidence="1">The sequence shown here is derived from an EMBL/GenBank/DDBJ whole genome shotgun (WGS) entry which is preliminary data.</text>
</comment>
<sequence length="184" mass="21207">MSLISNFFAHRQSNVFDPFSRDIKDPFEGFPFSSTMRIRRPPPVKPRVKILSSYGSLSCEADYSKDITQMKTNKNVQHDSMLDLLNPSCTKELMIEEHSRNRLLSDKQRNRHDAFFAYDAGLIRLITNWKNVSRIAASDLSNEVEPLLLATYQLKTRDGNLITNVRKVRHEIKLIGHVTLMIEG</sequence>
<accession>A0A5A7QWQ2</accession>
<protein>
    <submittedName>
        <fullName evidence="1">Class I heat shock protein</fullName>
    </submittedName>
</protein>
<keyword evidence="2" id="KW-1185">Reference proteome</keyword>
<evidence type="ECO:0000313" key="1">
    <source>
        <dbReference type="EMBL" id="GER49362.1"/>
    </source>
</evidence>
<gene>
    <name evidence="1" type="ORF">STAS_26597</name>
</gene>